<evidence type="ECO:0000256" key="2">
    <source>
        <dbReference type="ARBA" id="ARBA00008108"/>
    </source>
</evidence>
<comment type="subcellular location">
    <subcellularLocation>
        <location evidence="1">Membrane</location>
    </subcellularLocation>
</comment>
<evidence type="ECO:0000256" key="4">
    <source>
        <dbReference type="ARBA" id="ARBA00022989"/>
    </source>
</evidence>
<feature type="region of interest" description="Disordered" evidence="8">
    <location>
        <begin position="1"/>
        <end position="32"/>
    </location>
</feature>
<evidence type="ECO:0000256" key="1">
    <source>
        <dbReference type="ARBA" id="ARBA00004370"/>
    </source>
</evidence>
<evidence type="ECO:0000256" key="3">
    <source>
        <dbReference type="ARBA" id="ARBA00022692"/>
    </source>
</evidence>
<accession>A0A914D1K9</accession>
<keyword evidence="5 7" id="KW-0175">Coiled coil</keyword>
<dbReference type="GO" id="GO:0016020">
    <property type="term" value="C:membrane"/>
    <property type="evidence" value="ECO:0007669"/>
    <property type="project" value="UniProtKB-SubCell"/>
</dbReference>
<dbReference type="AlphaFoldDB" id="A0A914D1K9"/>
<dbReference type="PANTHER" id="PTHR17613:SF14">
    <property type="entry name" value="DEMENTIN, ISOFORM H"/>
    <property type="match status" value="1"/>
</dbReference>
<evidence type="ECO:0000313" key="10">
    <source>
        <dbReference type="WBParaSite" id="ACRNAN_scaffold1654.g27556.t1"/>
    </source>
</evidence>
<keyword evidence="9" id="KW-1185">Reference proteome</keyword>
<dbReference type="Proteomes" id="UP000887540">
    <property type="component" value="Unplaced"/>
</dbReference>
<evidence type="ECO:0000256" key="5">
    <source>
        <dbReference type="ARBA" id="ARBA00023054"/>
    </source>
</evidence>
<feature type="region of interest" description="Disordered" evidence="8">
    <location>
        <begin position="282"/>
        <end position="306"/>
    </location>
</feature>
<sequence length="490" mass="56281">MAFNDNISGTSDDLDGSGSGFDGTFSSSQYPLDDRARLEQKIEKIREKMTHNSIAHERDLEEYLRITGGLETRQDNPQTMRIRQHFEKKNKKYSQELAQLQVYPLDDRARLEQKIEKIREKMTHNSIAHERDLEEYLRITGGLETRQDNPQTMRIRQHFEKKNKKYSQELAQLQKKLVETEKRLEDLDKGVSLNSANTSSHSMLQNVSHGIKKTGSNLKEMTGNVIAAPFDIAYKVKKNMFGSADNLPKSVDDMGQSTFYVHSPQTISNSDRIRSSTLPHNMTGIPDRIPEPTSPTPIIKVDRPPNEYRGQHEKIKQFGTEIETLRQRNSLLEKMLADHRSETKAEILAYRNELSESRFKIQQLEQTLNETMEVHQNEVKQLKSDLNLIGTRMDYQYNDRFKRIEEAVESSNNRVSASSRTTEAATIDISESMAEDSSYSNRPLQDQNMMIQVMESSRTASVFSTFESAVTGKKLFIFFTSLEPPNLNSP</sequence>
<name>A0A914D1K9_9BILA</name>
<comment type="similarity">
    <text evidence="2">Belongs to the TEX28 family.</text>
</comment>
<feature type="coiled-coil region" evidence="7">
    <location>
        <begin position="156"/>
        <end position="190"/>
    </location>
</feature>
<protein>
    <submittedName>
        <fullName evidence="10">Uncharacterized protein</fullName>
    </submittedName>
</protein>
<feature type="coiled-coil region" evidence="7">
    <location>
        <begin position="322"/>
        <end position="385"/>
    </location>
</feature>
<keyword evidence="6" id="KW-0472">Membrane</keyword>
<evidence type="ECO:0000256" key="6">
    <source>
        <dbReference type="ARBA" id="ARBA00023136"/>
    </source>
</evidence>
<keyword evidence="4" id="KW-1133">Transmembrane helix</keyword>
<dbReference type="Pfam" id="PF10267">
    <property type="entry name" value="Tmemb_cc2"/>
    <property type="match status" value="2"/>
</dbReference>
<evidence type="ECO:0000256" key="8">
    <source>
        <dbReference type="SAM" id="MobiDB-lite"/>
    </source>
</evidence>
<proteinExistence type="inferred from homology"/>
<dbReference type="PANTHER" id="PTHR17613">
    <property type="entry name" value="CEREBRAL PROTEIN-11-RELATED"/>
    <property type="match status" value="1"/>
</dbReference>
<dbReference type="WBParaSite" id="ACRNAN_scaffold1654.g27556.t1">
    <property type="protein sequence ID" value="ACRNAN_scaffold1654.g27556.t1"/>
    <property type="gene ID" value="ACRNAN_scaffold1654.g27556"/>
</dbReference>
<dbReference type="GO" id="GO:0012505">
    <property type="term" value="C:endomembrane system"/>
    <property type="evidence" value="ECO:0007669"/>
    <property type="project" value="TreeGrafter"/>
</dbReference>
<evidence type="ECO:0000313" key="9">
    <source>
        <dbReference type="Proteomes" id="UP000887540"/>
    </source>
</evidence>
<evidence type="ECO:0000256" key="7">
    <source>
        <dbReference type="SAM" id="Coils"/>
    </source>
</evidence>
<reference evidence="10" key="1">
    <citation type="submission" date="2022-11" db="UniProtKB">
        <authorList>
            <consortium name="WormBaseParasite"/>
        </authorList>
    </citation>
    <scope>IDENTIFICATION</scope>
</reference>
<keyword evidence="3" id="KW-0812">Transmembrane</keyword>
<dbReference type="InterPro" id="IPR019394">
    <property type="entry name" value="TEX28/TMCC"/>
</dbReference>
<organism evidence="9 10">
    <name type="scientific">Acrobeloides nanus</name>
    <dbReference type="NCBI Taxonomy" id="290746"/>
    <lineage>
        <taxon>Eukaryota</taxon>
        <taxon>Metazoa</taxon>
        <taxon>Ecdysozoa</taxon>
        <taxon>Nematoda</taxon>
        <taxon>Chromadorea</taxon>
        <taxon>Rhabditida</taxon>
        <taxon>Tylenchina</taxon>
        <taxon>Cephalobomorpha</taxon>
        <taxon>Cephaloboidea</taxon>
        <taxon>Cephalobidae</taxon>
        <taxon>Acrobeloides</taxon>
    </lineage>
</organism>